<evidence type="ECO:0000256" key="1">
    <source>
        <dbReference type="SAM" id="Coils"/>
    </source>
</evidence>
<dbReference type="AlphaFoldDB" id="A0AAE1T8A5"/>
<accession>A0AAE1T8A5</accession>
<evidence type="ECO:0000313" key="3">
    <source>
        <dbReference type="EMBL" id="KAK4383345.1"/>
    </source>
</evidence>
<dbReference type="InterPro" id="IPR008906">
    <property type="entry name" value="HATC_C_dom"/>
</dbReference>
<dbReference type="PANTHER" id="PTHR23272:SF183">
    <property type="entry name" value="ZINC FINGER BED DOMAIN-CONTAINING PROTEIN RICESLEEPER 1-LIKE"/>
    <property type="match status" value="1"/>
</dbReference>
<dbReference type="Proteomes" id="UP001289374">
    <property type="component" value="Unassembled WGS sequence"/>
</dbReference>
<comment type="caution">
    <text evidence="3">The sequence shown here is derived from an EMBL/GenBank/DDBJ whole genome shotgun (WGS) entry which is preliminary data.</text>
</comment>
<feature type="coiled-coil region" evidence="1">
    <location>
        <begin position="21"/>
        <end position="48"/>
    </location>
</feature>
<feature type="domain" description="HAT C-terminal dimerisation" evidence="2">
    <location>
        <begin position="406"/>
        <end position="494"/>
    </location>
</feature>
<organism evidence="3 4">
    <name type="scientific">Sesamum angolense</name>
    <dbReference type="NCBI Taxonomy" id="2727404"/>
    <lineage>
        <taxon>Eukaryota</taxon>
        <taxon>Viridiplantae</taxon>
        <taxon>Streptophyta</taxon>
        <taxon>Embryophyta</taxon>
        <taxon>Tracheophyta</taxon>
        <taxon>Spermatophyta</taxon>
        <taxon>Magnoliopsida</taxon>
        <taxon>eudicotyledons</taxon>
        <taxon>Gunneridae</taxon>
        <taxon>Pentapetalae</taxon>
        <taxon>asterids</taxon>
        <taxon>lamiids</taxon>
        <taxon>Lamiales</taxon>
        <taxon>Pedaliaceae</taxon>
        <taxon>Sesamum</taxon>
    </lineage>
</organism>
<protein>
    <submittedName>
        <fullName evidence="3">Zinc finger BED domain-containing protein RICESLEEPER 1</fullName>
    </submittedName>
</protein>
<keyword evidence="4" id="KW-1185">Reference proteome</keyword>
<keyword evidence="1" id="KW-0175">Coiled coil</keyword>
<dbReference type="PANTHER" id="PTHR23272">
    <property type="entry name" value="BED FINGER-RELATED"/>
    <property type="match status" value="1"/>
</dbReference>
<dbReference type="EMBL" id="JACGWL010000577">
    <property type="protein sequence ID" value="KAK4383345.1"/>
    <property type="molecule type" value="Genomic_DNA"/>
</dbReference>
<dbReference type="Pfam" id="PF05699">
    <property type="entry name" value="Dimer_Tnp_hAT"/>
    <property type="match status" value="1"/>
</dbReference>
<gene>
    <name evidence="3" type="ORF">Sango_2783600</name>
</gene>
<reference evidence="3" key="2">
    <citation type="journal article" date="2024" name="Plant">
        <title>Genomic evolution and insights into agronomic trait innovations of Sesamum species.</title>
        <authorList>
            <person name="Miao H."/>
            <person name="Wang L."/>
            <person name="Qu L."/>
            <person name="Liu H."/>
            <person name="Sun Y."/>
            <person name="Le M."/>
            <person name="Wang Q."/>
            <person name="Wei S."/>
            <person name="Zheng Y."/>
            <person name="Lin W."/>
            <person name="Duan Y."/>
            <person name="Cao H."/>
            <person name="Xiong S."/>
            <person name="Wang X."/>
            <person name="Wei L."/>
            <person name="Li C."/>
            <person name="Ma Q."/>
            <person name="Ju M."/>
            <person name="Zhao R."/>
            <person name="Li G."/>
            <person name="Mu C."/>
            <person name="Tian Q."/>
            <person name="Mei H."/>
            <person name="Zhang T."/>
            <person name="Gao T."/>
            <person name="Zhang H."/>
        </authorList>
    </citation>
    <scope>NUCLEOTIDE SEQUENCE</scope>
    <source>
        <strain evidence="3">K16</strain>
    </source>
</reference>
<evidence type="ECO:0000313" key="4">
    <source>
        <dbReference type="Proteomes" id="UP001289374"/>
    </source>
</evidence>
<dbReference type="SUPFAM" id="SSF53098">
    <property type="entry name" value="Ribonuclease H-like"/>
    <property type="match status" value="1"/>
</dbReference>
<dbReference type="GO" id="GO:0046983">
    <property type="term" value="F:protein dimerization activity"/>
    <property type="evidence" value="ECO:0007669"/>
    <property type="project" value="InterPro"/>
</dbReference>
<name>A0AAE1T8A5_9LAMI</name>
<evidence type="ECO:0000259" key="2">
    <source>
        <dbReference type="Pfam" id="PF05699"/>
    </source>
</evidence>
<proteinExistence type="predicted"/>
<sequence>MMVLLARSVENTLAKVASKRFEKYQGEINRLSSTLAEANKAKEHLKGELGDSIASGKELRDFLSLEAEDLYDQTIRHCHATLCSIGRFPRRTFCSFILSGGSCGAEESGVVVPLNKETGVVAAPVNGSANWLCLNPLSEVVHRHYLILFLSCRTWSFAHHIHSPHVKGAGLSKVFMKEDSFSKKLDDRGCRCRGQVFPGEYSFDSCFLSSCQFTLGFAADNKRFSLVRLQPLVRLLVLLLQQVLLLLSFSSSFAAWVARVVGIGFLLKKAESHPVGPPVTTPFILAVGRFSFPFSLLLKFSASSSSSPCLPRGEGFKASFIHIYLATLLSNSSSVVGGFPAMESLNLPLWAPVSLYSVKLGIRIHCGNASARICIKNELLLAGTTTRGNGSWVGVQVQSVQPQKSELDMYLEESCYSFTKDNKIEKEFDVLEWWRVNSVKYKILSFMARDILAIPITTVASEATFSAGSRVIDKYRASLTSEIVQVLMCGGDWLRKCFGVKKKTKDLLVGRPSYNAVLLTICIGYHPPSTHYPRGKGSASASASTLSVRWIRGSWGANSGSSSSSLLPPT</sequence>
<reference evidence="3" key="1">
    <citation type="submission" date="2020-06" db="EMBL/GenBank/DDBJ databases">
        <authorList>
            <person name="Li T."/>
            <person name="Hu X."/>
            <person name="Zhang T."/>
            <person name="Song X."/>
            <person name="Zhang H."/>
            <person name="Dai N."/>
            <person name="Sheng W."/>
            <person name="Hou X."/>
            <person name="Wei L."/>
        </authorList>
    </citation>
    <scope>NUCLEOTIDE SEQUENCE</scope>
    <source>
        <strain evidence="3">K16</strain>
        <tissue evidence="3">Leaf</tissue>
    </source>
</reference>
<dbReference type="InterPro" id="IPR012337">
    <property type="entry name" value="RNaseH-like_sf"/>
</dbReference>